<dbReference type="InterPro" id="IPR018394">
    <property type="entry name" value="DNA_photolyase_1_CS_C"/>
</dbReference>
<comment type="cofactor">
    <cofactor evidence="6">
        <name>FAD</name>
        <dbReference type="ChEBI" id="CHEBI:57692"/>
    </cofactor>
    <text evidence="6">Binds 1 FAD per subunit.</text>
</comment>
<dbReference type="FunCoup" id="A0A136JG89">
    <property type="interactions" value="309"/>
</dbReference>
<dbReference type="PRINTS" id="PR00147">
    <property type="entry name" value="DNAPHOTLYASE"/>
</dbReference>
<dbReference type="GO" id="GO:0005634">
    <property type="term" value="C:nucleus"/>
    <property type="evidence" value="ECO:0007669"/>
    <property type="project" value="TreeGrafter"/>
</dbReference>
<organism evidence="9 10">
    <name type="scientific">Microdochium bolleyi</name>
    <dbReference type="NCBI Taxonomy" id="196109"/>
    <lineage>
        <taxon>Eukaryota</taxon>
        <taxon>Fungi</taxon>
        <taxon>Dikarya</taxon>
        <taxon>Ascomycota</taxon>
        <taxon>Pezizomycotina</taxon>
        <taxon>Sordariomycetes</taxon>
        <taxon>Xylariomycetidae</taxon>
        <taxon>Xylariales</taxon>
        <taxon>Microdochiaceae</taxon>
        <taxon>Microdochium</taxon>
    </lineage>
</organism>
<dbReference type="GO" id="GO:0006950">
    <property type="term" value="P:response to stress"/>
    <property type="evidence" value="ECO:0007669"/>
    <property type="project" value="UniProtKB-ARBA"/>
</dbReference>
<feature type="site" description="Electron transfer via tryptophanyl radical" evidence="7">
    <location>
        <position position="499"/>
    </location>
</feature>
<feature type="binding site" evidence="6">
    <location>
        <begin position="371"/>
        <end position="375"/>
    </location>
    <ligand>
        <name>FAD</name>
        <dbReference type="ChEBI" id="CHEBI:57692"/>
    </ligand>
</feature>
<dbReference type="Gene3D" id="3.40.50.620">
    <property type="entry name" value="HUPs"/>
    <property type="match status" value="1"/>
</dbReference>
<dbReference type="Pfam" id="PF00875">
    <property type="entry name" value="DNA_photolyase"/>
    <property type="match status" value="1"/>
</dbReference>
<gene>
    <name evidence="9" type="ORF">Micbo1qcDRAFT_182440</name>
</gene>
<keyword evidence="9" id="KW-0456">Lyase</keyword>
<dbReference type="GO" id="GO:0006139">
    <property type="term" value="P:nucleobase-containing compound metabolic process"/>
    <property type="evidence" value="ECO:0007669"/>
    <property type="project" value="UniProtKB-ARBA"/>
</dbReference>
<dbReference type="PROSITE" id="PS00691">
    <property type="entry name" value="DNA_PHOTOLYASES_1_2"/>
    <property type="match status" value="1"/>
</dbReference>
<dbReference type="Pfam" id="PF03441">
    <property type="entry name" value="FAD_binding_7"/>
    <property type="match status" value="1"/>
</dbReference>
<feature type="binding site" evidence="6">
    <location>
        <begin position="512"/>
        <end position="514"/>
    </location>
    <ligand>
        <name>FAD</name>
        <dbReference type="ChEBI" id="CHEBI:57692"/>
    </ligand>
</feature>
<dbReference type="GO" id="GO:0032922">
    <property type="term" value="P:circadian regulation of gene expression"/>
    <property type="evidence" value="ECO:0007669"/>
    <property type="project" value="TreeGrafter"/>
</dbReference>
<feature type="site" description="Electron transfer via tryptophanyl radical" evidence="7">
    <location>
        <position position="446"/>
    </location>
</feature>
<dbReference type="PROSITE" id="PS51645">
    <property type="entry name" value="PHR_CRY_ALPHA_BETA"/>
    <property type="match status" value="1"/>
</dbReference>
<name>A0A136JG89_9PEZI</name>
<dbReference type="Gene3D" id="1.10.579.10">
    <property type="entry name" value="DNA Cyclobutane Dipyrimidine Photolyase, subunit A, domain 3"/>
    <property type="match status" value="1"/>
</dbReference>
<evidence type="ECO:0000256" key="2">
    <source>
        <dbReference type="ARBA" id="ARBA00005862"/>
    </source>
</evidence>
<evidence type="ECO:0000256" key="7">
    <source>
        <dbReference type="PIRSR" id="PIRSR602081-2"/>
    </source>
</evidence>
<keyword evidence="5" id="KW-0157">Chromophore</keyword>
<reference evidence="10" key="1">
    <citation type="submission" date="2016-02" db="EMBL/GenBank/DDBJ databases">
        <title>Draft genome sequence of Microdochium bolleyi, a fungal endophyte of beachgrass.</title>
        <authorList>
            <consortium name="DOE Joint Genome Institute"/>
            <person name="David A.S."/>
            <person name="May G."/>
            <person name="Haridas S."/>
            <person name="Lim J."/>
            <person name="Wang M."/>
            <person name="Labutti K."/>
            <person name="Lipzen A."/>
            <person name="Barry K."/>
            <person name="Grigoriev I.V."/>
        </authorList>
    </citation>
    <scope>NUCLEOTIDE SEQUENCE [LARGE SCALE GENOMIC DNA]</scope>
    <source>
        <strain evidence="10">J235TASD1</strain>
    </source>
</reference>
<comment type="cofactor">
    <cofactor evidence="1">
        <name>(6R)-5,10-methylene-5,6,7,8-tetrahydrofolate</name>
        <dbReference type="ChEBI" id="CHEBI:15636"/>
    </cofactor>
</comment>
<evidence type="ECO:0000259" key="8">
    <source>
        <dbReference type="PROSITE" id="PS51645"/>
    </source>
</evidence>
<dbReference type="GO" id="GO:0005737">
    <property type="term" value="C:cytoplasm"/>
    <property type="evidence" value="ECO:0007669"/>
    <property type="project" value="TreeGrafter"/>
</dbReference>
<evidence type="ECO:0000256" key="3">
    <source>
        <dbReference type="ARBA" id="ARBA00022630"/>
    </source>
</evidence>
<feature type="binding site" evidence="6">
    <location>
        <begin position="414"/>
        <end position="421"/>
    </location>
    <ligand>
        <name>FAD</name>
        <dbReference type="ChEBI" id="CHEBI:57692"/>
    </ligand>
</feature>
<dbReference type="GO" id="GO:0043153">
    <property type="term" value="P:entrainment of circadian clock by photoperiod"/>
    <property type="evidence" value="ECO:0007669"/>
    <property type="project" value="TreeGrafter"/>
</dbReference>
<dbReference type="SUPFAM" id="SSF48173">
    <property type="entry name" value="Cryptochrome/photolyase FAD-binding domain"/>
    <property type="match status" value="1"/>
</dbReference>
<dbReference type="EMBL" id="KQ964246">
    <property type="protein sequence ID" value="KXJ96181.1"/>
    <property type="molecule type" value="Genomic_DNA"/>
</dbReference>
<proteinExistence type="inferred from homology"/>
<sequence>MTLRDVRIRKNAFQAAFPPSRRSPVHPRLECPSSFRSSRGLETQRAEASRNLARLREPHHLAGVGEEHGIVLRKYYPREMTNARAQAYKDNILPRPIELLAHAQSETSSVRAKIAVKNAVVHWFKMDLRLYDNRALSMASQKAAAAGVPLICVYLLSPEDFEAHFRAPVRIDFMLRTLAVLQTDLAALDIPLHVETVDRRKDIPSRMLELMQGWGASHLFANMEYEVDELRREAKMVRMLANEGISMEVLHDQCVVNPGSLASGTGKQYSVYSPWFRAWVAYLHANMDLLLEVHESPARNPASARTKYGKLFECTIPEAPMGQRLSAEEQTRFHALWPAGEHEAIDRLNKFCEERISRYSERRNFPGDACTSSISVHLSAGTLSARTAVRAAREKNKAKNLDAGAEGIKTWISEVAWRDFYKHVLVHWPYICMNKPFKPEYSNIEWSYNNTHLQAWKDGRTGFPIVDAAMRQCKATGWMHNRCRMIVASFLCKDLLIDWRLGERYFMETLIDGDFASNNGGWGFSASCGVDPQPYFRIFNPLLQSEKFDPRGEYIRKWIPELKNVQGNAIHDPYGRVGGLPKSAAAKEGAYPMRIVEHKDAREAALKMYKAGIDRERP</sequence>
<dbReference type="FunFam" id="1.10.579.10:FF:000003">
    <property type="entry name" value="Deoxyribodipyrimidine photo-lyase"/>
    <property type="match status" value="1"/>
</dbReference>
<dbReference type="InterPro" id="IPR002081">
    <property type="entry name" value="Cryptochrome/DNA_photolyase_1"/>
</dbReference>
<evidence type="ECO:0000256" key="5">
    <source>
        <dbReference type="ARBA" id="ARBA00022991"/>
    </source>
</evidence>
<dbReference type="Proteomes" id="UP000070501">
    <property type="component" value="Unassembled WGS sequence"/>
</dbReference>
<feature type="binding site" evidence="6">
    <location>
        <position position="359"/>
    </location>
    <ligand>
        <name>FAD</name>
        <dbReference type="ChEBI" id="CHEBI:57692"/>
    </ligand>
</feature>
<evidence type="ECO:0000313" key="9">
    <source>
        <dbReference type="EMBL" id="KXJ96181.1"/>
    </source>
</evidence>
<dbReference type="PANTHER" id="PTHR11455:SF18">
    <property type="entry name" value="SI:CH1073-390K14.1"/>
    <property type="match status" value="1"/>
</dbReference>
<keyword evidence="10" id="KW-1185">Reference proteome</keyword>
<dbReference type="OrthoDB" id="435881at2759"/>
<dbReference type="PANTHER" id="PTHR11455">
    <property type="entry name" value="CRYPTOCHROME"/>
    <property type="match status" value="1"/>
</dbReference>
<dbReference type="InterPro" id="IPR036155">
    <property type="entry name" value="Crypto/Photolyase_N_sf"/>
</dbReference>
<evidence type="ECO:0000256" key="1">
    <source>
        <dbReference type="ARBA" id="ARBA00001932"/>
    </source>
</evidence>
<dbReference type="InterPro" id="IPR005101">
    <property type="entry name" value="Cryptochr/Photolyase_FAD-bd"/>
</dbReference>
<dbReference type="InterPro" id="IPR014729">
    <property type="entry name" value="Rossmann-like_a/b/a_fold"/>
</dbReference>
<keyword evidence="3 6" id="KW-0285">Flavoprotein</keyword>
<dbReference type="GO" id="GO:0003904">
    <property type="term" value="F:deoxyribodipyrimidine photo-lyase activity"/>
    <property type="evidence" value="ECO:0007669"/>
    <property type="project" value="TreeGrafter"/>
</dbReference>
<evidence type="ECO:0000313" key="10">
    <source>
        <dbReference type="Proteomes" id="UP000070501"/>
    </source>
</evidence>
<feature type="site" description="Electron transfer via tryptophanyl radical" evidence="7">
    <location>
        <position position="522"/>
    </location>
</feature>
<dbReference type="STRING" id="196109.A0A136JG89"/>
<dbReference type="SUPFAM" id="SSF52425">
    <property type="entry name" value="Cryptochrome/photolyase, N-terminal domain"/>
    <property type="match status" value="1"/>
</dbReference>
<feature type="binding site" evidence="6">
    <location>
        <position position="411"/>
    </location>
    <ligand>
        <name>FAD</name>
        <dbReference type="ChEBI" id="CHEBI:57692"/>
    </ligand>
</feature>
<dbReference type="Gene3D" id="1.25.40.80">
    <property type="match status" value="1"/>
</dbReference>
<dbReference type="InterPro" id="IPR036134">
    <property type="entry name" value="Crypto/Photolyase_FAD-like_sf"/>
</dbReference>
<dbReference type="GO" id="GO:0003677">
    <property type="term" value="F:DNA binding"/>
    <property type="evidence" value="ECO:0007669"/>
    <property type="project" value="TreeGrafter"/>
</dbReference>
<feature type="domain" description="Photolyase/cryptochrome alpha/beta" evidence="8">
    <location>
        <begin position="118"/>
        <end position="255"/>
    </location>
</feature>
<comment type="similarity">
    <text evidence="2">Belongs to the DNA photolyase class-1 family.</text>
</comment>
<protein>
    <submittedName>
        <fullName evidence="9">DNA photolyase</fullName>
    </submittedName>
</protein>
<accession>A0A136JG89</accession>
<dbReference type="AlphaFoldDB" id="A0A136JG89"/>
<dbReference type="InterPro" id="IPR006050">
    <property type="entry name" value="DNA_photolyase_N"/>
</dbReference>
<dbReference type="InParanoid" id="A0A136JG89"/>
<keyword evidence="4 6" id="KW-0274">FAD</keyword>
<dbReference type="GO" id="GO:0071949">
    <property type="term" value="F:FAD binding"/>
    <property type="evidence" value="ECO:0007669"/>
    <property type="project" value="TreeGrafter"/>
</dbReference>
<evidence type="ECO:0000256" key="6">
    <source>
        <dbReference type="PIRSR" id="PIRSR602081-1"/>
    </source>
</evidence>
<evidence type="ECO:0000256" key="4">
    <source>
        <dbReference type="ARBA" id="ARBA00022827"/>
    </source>
</evidence>